<comment type="caution">
    <text evidence="1">The sequence shown here is derived from an EMBL/GenBank/DDBJ whole genome shotgun (WGS) entry which is preliminary data.</text>
</comment>
<evidence type="ECO:0000313" key="2">
    <source>
        <dbReference type="Proteomes" id="UP000246018"/>
    </source>
</evidence>
<accession>A0A2T8FDR3</accession>
<organism evidence="1 2">
    <name type="scientific">Nocardioides gansuensis</name>
    <dbReference type="NCBI Taxonomy" id="2138300"/>
    <lineage>
        <taxon>Bacteria</taxon>
        <taxon>Bacillati</taxon>
        <taxon>Actinomycetota</taxon>
        <taxon>Actinomycetes</taxon>
        <taxon>Propionibacteriales</taxon>
        <taxon>Nocardioidaceae</taxon>
        <taxon>Nocardioides</taxon>
    </lineage>
</organism>
<name>A0A2T8FDR3_9ACTN</name>
<proteinExistence type="predicted"/>
<gene>
    <name evidence="1" type="ORF">DDE18_05965</name>
</gene>
<dbReference type="AlphaFoldDB" id="A0A2T8FDR3"/>
<reference evidence="1 2" key="1">
    <citation type="submission" date="2018-04" db="EMBL/GenBank/DDBJ databases">
        <title>Genome of Nocardioides gansuensis WSJ-1.</title>
        <authorList>
            <person name="Wu S."/>
            <person name="Wang G."/>
        </authorList>
    </citation>
    <scope>NUCLEOTIDE SEQUENCE [LARGE SCALE GENOMIC DNA]</scope>
    <source>
        <strain evidence="1 2">WSJ-1</strain>
    </source>
</reference>
<dbReference type="Proteomes" id="UP000246018">
    <property type="component" value="Unassembled WGS sequence"/>
</dbReference>
<protein>
    <submittedName>
        <fullName evidence="1">Uncharacterized protein</fullName>
    </submittedName>
</protein>
<dbReference type="RefSeq" id="WP_116571321.1">
    <property type="nucleotide sequence ID" value="NZ_QDGZ01000002.1"/>
</dbReference>
<evidence type="ECO:0000313" key="1">
    <source>
        <dbReference type="EMBL" id="PVG83847.1"/>
    </source>
</evidence>
<keyword evidence="2" id="KW-1185">Reference proteome</keyword>
<sequence length="238" mass="25069">MYPELPRSARLAWWATAWLRGHEPADHVLDAMAELEEAHSVVGLEGGGGLVDLLASWRRAGATGVGLALPVEGDPVGLGGPRAFNDAALEAGEGVVAAGVGAVPELVGEVVHWTVLPADRRQLADVGEADRGLRSALVEAADELAALDVARWRPEAADALMDLHHRPALDAPLGTPPRCVELAARGLQAWAIVDLALEDDGGAVSAYEIGRRRDSMQPLERAARRAVVAACSPEVWPH</sequence>
<dbReference type="OrthoDB" id="3524093at2"/>
<dbReference type="EMBL" id="QDGZ01000002">
    <property type="protein sequence ID" value="PVG83847.1"/>
    <property type="molecule type" value="Genomic_DNA"/>
</dbReference>